<feature type="active site" description="Nucleophile" evidence="4">
    <location>
        <position position="38"/>
    </location>
</feature>
<dbReference type="Gene3D" id="3.40.1090.10">
    <property type="entry name" value="Cytosolic phospholipase A2 catalytic domain"/>
    <property type="match status" value="1"/>
</dbReference>
<dbReference type="Gene3D" id="3.80.10.10">
    <property type="entry name" value="Ribonuclease Inhibitor"/>
    <property type="match status" value="2"/>
</dbReference>
<dbReference type="FunFam" id="3.40.1090.10:FF:000017">
    <property type="entry name" value="Patatin-like phospholipase domain-containing protein 2"/>
    <property type="match status" value="1"/>
</dbReference>
<dbReference type="Pfam" id="PF01734">
    <property type="entry name" value="Patatin"/>
    <property type="match status" value="1"/>
</dbReference>
<evidence type="ECO:0000256" key="1">
    <source>
        <dbReference type="ARBA" id="ARBA00013279"/>
    </source>
</evidence>
<keyword evidence="2 4" id="KW-0378">Hydrolase</keyword>
<dbReference type="Proteomes" id="UP001549921">
    <property type="component" value="Unassembled WGS sequence"/>
</dbReference>
<evidence type="ECO:0000313" key="8">
    <source>
        <dbReference type="EMBL" id="KAL0839903.1"/>
    </source>
</evidence>
<feature type="region of interest" description="Disordered" evidence="6">
    <location>
        <begin position="882"/>
        <end position="910"/>
    </location>
</feature>
<feature type="short sequence motif" description="GXGXXG" evidence="4">
    <location>
        <begin position="7"/>
        <end position="12"/>
    </location>
</feature>
<keyword evidence="3 4" id="KW-0443">Lipid metabolism</keyword>
<proteinExistence type="predicted"/>
<dbReference type="EC" id="3.1.1.3" evidence="1"/>
<dbReference type="PRINTS" id="PR02062">
    <property type="entry name" value="CENTROSOME78"/>
</dbReference>
<comment type="caution">
    <text evidence="8">The sequence shown here is derived from an EMBL/GenBank/DDBJ whole genome shotgun (WGS) entry which is preliminary data.</text>
</comment>
<dbReference type="GO" id="GO:0016042">
    <property type="term" value="P:lipid catabolic process"/>
    <property type="evidence" value="ECO:0007669"/>
    <property type="project" value="UniProtKB-UniRule"/>
</dbReference>
<dbReference type="PANTHER" id="PTHR12406">
    <property type="entry name" value="CALCIUM-INDEPENDENT PHOSPHOLIPASE A2 IPLA2 -RELATED"/>
    <property type="match status" value="1"/>
</dbReference>
<accession>A0ABD0T944</accession>
<gene>
    <name evidence="8" type="ORF">ABMA28_016522</name>
</gene>
<dbReference type="EMBL" id="JBEDNZ010000008">
    <property type="protein sequence ID" value="KAL0839903.1"/>
    <property type="molecule type" value="Genomic_DNA"/>
</dbReference>
<keyword evidence="4" id="KW-0442">Lipid degradation</keyword>
<feature type="region of interest" description="Disordered" evidence="6">
    <location>
        <begin position="503"/>
        <end position="538"/>
    </location>
</feature>
<evidence type="ECO:0000256" key="2">
    <source>
        <dbReference type="ARBA" id="ARBA00022801"/>
    </source>
</evidence>
<keyword evidence="5" id="KW-0175">Coiled coil</keyword>
<evidence type="ECO:0000256" key="6">
    <source>
        <dbReference type="SAM" id="MobiDB-lite"/>
    </source>
</evidence>
<dbReference type="GO" id="GO:0004806">
    <property type="term" value="F:triacylglycerol lipase activity"/>
    <property type="evidence" value="ECO:0007669"/>
    <property type="project" value="UniProtKB-EC"/>
</dbReference>
<dbReference type="SUPFAM" id="SSF52047">
    <property type="entry name" value="RNI-like"/>
    <property type="match status" value="1"/>
</dbReference>
<feature type="region of interest" description="Disordered" evidence="6">
    <location>
        <begin position="1064"/>
        <end position="1115"/>
    </location>
</feature>
<protein>
    <recommendedName>
        <fullName evidence="1">triacylglycerol lipase</fullName>
        <ecNumber evidence="1">3.1.1.3</ecNumber>
    </recommendedName>
</protein>
<dbReference type="SMART" id="SM00368">
    <property type="entry name" value="LRR_RI"/>
    <property type="match status" value="4"/>
</dbReference>
<sequence length="1115" mass="124599">MNLSFAGCGFLGIYHVGVAVCFKKYAPHLLLGKISGASFGALSACCLLCDLPIGELTSDVLRVVGEARAGSLGPFSPSFNIQNVLLEGMEKYLPHDVHKIVSGKLHISLTRVYDGQNVIVSEFPTREDLLQALLASCFVPVFSGLLPPRFHGIRYMDGGFSDNLPVLDENTITVSPFCGESDICPRDLSSQLFHVNLANTSIELSKQNMNRFARILFPPKPETLSNMCKQGFDDALRFLQRNNMISCTRCLAVQSTFQLQEILDDTTNEFDPDCEECKTHRQDALVDDLPDTVMTIFQNAIDTANSGIVNWVMRQRAMRYLSVMALPYRVPIDVMYATFTKFVTCTPKMSKSLWKLSLNMLQQLHGFMYSAHDRSEAAAKIYYKLTMDSKKDGNEGYQLDRRRASEFRITYSDVRYDETDTFEHILNVTSHNEALLAYYYLDSDNKMKMTEIYDVTDADTEAVQSPTERDLNHQLEFDNDWSGELLADNDELDLQDLDDDDLADRNLFSDPESEWAGHRTESHSSQSDGEQPESDQQNQRNLLEHIDCERLAKTVNKRAVILTNFMLTNLVEATSQLLSNTTLLTSLLMEGLPLKIPYLNPLCEALLANNSLQHLYLPRCLIGDAGCLAVCKAVRCLPNILTLDLTGCELTALGAGYIADLIKYQKIHRYSENWIHTLRYRMPELDTMAGLRRITLCGNPQLGDVGAGKLFDVLADDLWIKAVDVQNCGLTEQSAATALKMMSSNTTVVILDIRHNVDICMESLTKLRAALRENERGVGGQYSWLGNVSGCSVDGRSVKSVASKNGIIKDRIPSIGKNTPAKYVNKANVVKKEKEYAEVLEEQLQEEISHRQQLEELNLQLVDQMKQLKQQQIRLWANGATSSGSEQSFRASSRSGDLSSSSGSTSSVPIDQNTLSYIQQAFKDIYAFIKNNQCHGQCLHETSKEKALEENPMGEITEIEEYESNELRINIVPKKAQSSHLKLVENTKVNKTTKSAHMLGDTQQRAGRQRDSVEMKPDMFERHMGDTINSPGEESTAEEIIMAQVKLKKGKNNIEHITNSIYDKSNKSSECSSVVSDSSDTLVSPRTQRAANAPSHAPAPNPRDALYSSSDEDSS</sequence>
<dbReference type="InterPro" id="IPR026212">
    <property type="entry name" value="Cep78"/>
</dbReference>
<dbReference type="InterPro" id="IPR016035">
    <property type="entry name" value="Acyl_Trfase/lysoPLipase"/>
</dbReference>
<dbReference type="FunFam" id="3.40.1090.10:FF:000003">
    <property type="entry name" value="Patatin-like phospholipase domain-containing protein 2"/>
    <property type="match status" value="1"/>
</dbReference>
<dbReference type="CDD" id="cd07218">
    <property type="entry name" value="Pat_iPLA2"/>
    <property type="match status" value="1"/>
</dbReference>
<dbReference type="InterPro" id="IPR002641">
    <property type="entry name" value="PNPLA_dom"/>
</dbReference>
<feature type="active site" description="Proton acceptor" evidence="4">
    <location>
        <position position="157"/>
    </location>
</feature>
<feature type="domain" description="PNPLA" evidence="7">
    <location>
        <begin position="3"/>
        <end position="170"/>
    </location>
</feature>
<evidence type="ECO:0000313" key="9">
    <source>
        <dbReference type="Proteomes" id="UP001549921"/>
    </source>
</evidence>
<feature type="short sequence motif" description="GXSXG" evidence="4">
    <location>
        <begin position="36"/>
        <end position="40"/>
    </location>
</feature>
<feature type="compositionally biased region" description="Polar residues" evidence="6">
    <location>
        <begin position="523"/>
        <end position="538"/>
    </location>
</feature>
<feature type="short sequence motif" description="DGA/G" evidence="4">
    <location>
        <begin position="157"/>
        <end position="159"/>
    </location>
</feature>
<evidence type="ECO:0000256" key="5">
    <source>
        <dbReference type="SAM" id="Coils"/>
    </source>
</evidence>
<feature type="compositionally biased region" description="Low complexity" evidence="6">
    <location>
        <begin position="1068"/>
        <end position="1098"/>
    </location>
</feature>
<dbReference type="AlphaFoldDB" id="A0ABD0T944"/>
<feature type="compositionally biased region" description="Low complexity" evidence="6">
    <location>
        <begin position="888"/>
        <end position="907"/>
    </location>
</feature>
<evidence type="ECO:0000256" key="3">
    <source>
        <dbReference type="ARBA" id="ARBA00023098"/>
    </source>
</evidence>
<dbReference type="InterPro" id="IPR032675">
    <property type="entry name" value="LRR_dom_sf"/>
</dbReference>
<dbReference type="InterPro" id="IPR033562">
    <property type="entry name" value="PLPL"/>
</dbReference>
<reference evidence="8 9" key="1">
    <citation type="submission" date="2024-06" db="EMBL/GenBank/DDBJ databases">
        <title>A chromosome-level genome assembly of beet webworm, Loxostege sticticalis.</title>
        <authorList>
            <person name="Zhang Y."/>
        </authorList>
    </citation>
    <scope>NUCLEOTIDE SEQUENCE [LARGE SCALE GENOMIC DNA]</scope>
    <source>
        <strain evidence="8">AQ028</strain>
        <tissue evidence="8">Male pupae</tissue>
    </source>
</reference>
<feature type="coiled-coil region" evidence="5">
    <location>
        <begin position="837"/>
        <end position="874"/>
    </location>
</feature>
<organism evidence="8 9">
    <name type="scientific">Loxostege sticticalis</name>
    <name type="common">Beet webworm moth</name>
    <dbReference type="NCBI Taxonomy" id="481309"/>
    <lineage>
        <taxon>Eukaryota</taxon>
        <taxon>Metazoa</taxon>
        <taxon>Ecdysozoa</taxon>
        <taxon>Arthropoda</taxon>
        <taxon>Hexapoda</taxon>
        <taxon>Insecta</taxon>
        <taxon>Pterygota</taxon>
        <taxon>Neoptera</taxon>
        <taxon>Endopterygota</taxon>
        <taxon>Lepidoptera</taxon>
        <taxon>Glossata</taxon>
        <taxon>Ditrysia</taxon>
        <taxon>Pyraloidea</taxon>
        <taxon>Crambidae</taxon>
        <taxon>Pyraustinae</taxon>
        <taxon>Loxostege</taxon>
    </lineage>
</organism>
<dbReference type="PANTHER" id="PTHR12406:SF41">
    <property type="entry name" value="BRUMMER, ISOFORM B-RELATED"/>
    <property type="match status" value="1"/>
</dbReference>
<evidence type="ECO:0000259" key="7">
    <source>
        <dbReference type="PROSITE" id="PS51635"/>
    </source>
</evidence>
<name>A0ABD0T944_LOXSC</name>
<dbReference type="SUPFAM" id="SSF52151">
    <property type="entry name" value="FabD/lysophospholipase-like"/>
    <property type="match status" value="1"/>
</dbReference>
<dbReference type="PROSITE" id="PS51635">
    <property type="entry name" value="PNPLA"/>
    <property type="match status" value="1"/>
</dbReference>
<evidence type="ECO:0000256" key="4">
    <source>
        <dbReference type="PROSITE-ProRule" id="PRU01161"/>
    </source>
</evidence>